<accession>A0A517YJ04</accession>
<sequence>MPILSSLNIDIVEALYGVTQRCCQVEATRDSWDAALVQKLATLHSWERLQIFATLQQLTALMPELQSGTGAVRIAATNEHSANSLVLLLHSGGSTAASIEVADCSNHSLHSRILS</sequence>
<dbReference type="Proteomes" id="UP000315017">
    <property type="component" value="Chromosome"/>
</dbReference>
<evidence type="ECO:0000313" key="1">
    <source>
        <dbReference type="EMBL" id="QDU30194.1"/>
    </source>
</evidence>
<proteinExistence type="predicted"/>
<dbReference type="AlphaFoldDB" id="A0A517YJ04"/>
<keyword evidence="2" id="KW-1185">Reference proteome</keyword>
<protein>
    <submittedName>
        <fullName evidence="1">Uncharacterized protein</fullName>
    </submittedName>
</protein>
<evidence type="ECO:0000313" key="2">
    <source>
        <dbReference type="Proteomes" id="UP000315017"/>
    </source>
</evidence>
<dbReference type="RefSeq" id="WP_145095269.1">
    <property type="nucleotide sequence ID" value="NZ_CP036274.1"/>
</dbReference>
<gene>
    <name evidence="1" type="ORF">ETAA8_53130</name>
</gene>
<name>A0A517YJ04_9BACT</name>
<reference evidence="1 2" key="1">
    <citation type="submission" date="2019-02" db="EMBL/GenBank/DDBJ databases">
        <title>Deep-cultivation of Planctomycetes and their phenomic and genomic characterization uncovers novel biology.</title>
        <authorList>
            <person name="Wiegand S."/>
            <person name="Jogler M."/>
            <person name="Boedeker C."/>
            <person name="Pinto D."/>
            <person name="Vollmers J."/>
            <person name="Rivas-Marin E."/>
            <person name="Kohn T."/>
            <person name="Peeters S.H."/>
            <person name="Heuer A."/>
            <person name="Rast P."/>
            <person name="Oberbeckmann S."/>
            <person name="Bunk B."/>
            <person name="Jeske O."/>
            <person name="Meyerdierks A."/>
            <person name="Storesund J.E."/>
            <person name="Kallscheuer N."/>
            <person name="Luecker S."/>
            <person name="Lage O.M."/>
            <person name="Pohl T."/>
            <person name="Merkel B.J."/>
            <person name="Hornburger P."/>
            <person name="Mueller R.-W."/>
            <person name="Bruemmer F."/>
            <person name="Labrenz M."/>
            <person name="Spormann A.M."/>
            <person name="Op den Camp H."/>
            <person name="Overmann J."/>
            <person name="Amann R."/>
            <person name="Jetten M.S.M."/>
            <person name="Mascher T."/>
            <person name="Medema M.H."/>
            <person name="Devos D.P."/>
            <person name="Kaster A.-K."/>
            <person name="Ovreas L."/>
            <person name="Rohde M."/>
            <person name="Galperin M.Y."/>
            <person name="Jogler C."/>
        </authorList>
    </citation>
    <scope>NUCLEOTIDE SEQUENCE [LARGE SCALE GENOMIC DNA]</scope>
    <source>
        <strain evidence="1 2">ETA_A8</strain>
    </source>
</reference>
<dbReference type="KEGG" id="aagg:ETAA8_53130"/>
<organism evidence="1 2">
    <name type="scientific">Anatilimnocola aggregata</name>
    <dbReference type="NCBI Taxonomy" id="2528021"/>
    <lineage>
        <taxon>Bacteria</taxon>
        <taxon>Pseudomonadati</taxon>
        <taxon>Planctomycetota</taxon>
        <taxon>Planctomycetia</taxon>
        <taxon>Pirellulales</taxon>
        <taxon>Pirellulaceae</taxon>
        <taxon>Anatilimnocola</taxon>
    </lineage>
</organism>
<dbReference type="EMBL" id="CP036274">
    <property type="protein sequence ID" value="QDU30194.1"/>
    <property type="molecule type" value="Genomic_DNA"/>
</dbReference>